<name>A0A9P5CB89_9HYPO</name>
<evidence type="ECO:0000256" key="1">
    <source>
        <dbReference type="SAM" id="MobiDB-lite"/>
    </source>
</evidence>
<feature type="region of interest" description="Disordered" evidence="1">
    <location>
        <begin position="1"/>
        <end position="21"/>
    </location>
</feature>
<gene>
    <name evidence="2" type="ORF">CFAM422_009655</name>
</gene>
<feature type="compositionally biased region" description="Polar residues" evidence="1">
    <location>
        <begin position="1"/>
        <end position="11"/>
    </location>
</feature>
<organism evidence="2 3">
    <name type="scientific">Trichoderma lentiforme</name>
    <dbReference type="NCBI Taxonomy" id="1567552"/>
    <lineage>
        <taxon>Eukaryota</taxon>
        <taxon>Fungi</taxon>
        <taxon>Dikarya</taxon>
        <taxon>Ascomycota</taxon>
        <taxon>Pezizomycotina</taxon>
        <taxon>Sordariomycetes</taxon>
        <taxon>Hypocreomycetidae</taxon>
        <taxon>Hypocreales</taxon>
        <taxon>Hypocreaceae</taxon>
        <taxon>Trichoderma</taxon>
    </lineage>
</organism>
<evidence type="ECO:0000313" key="3">
    <source>
        <dbReference type="Proteomes" id="UP000801864"/>
    </source>
</evidence>
<proteinExistence type="predicted"/>
<keyword evidence="3" id="KW-1185">Reference proteome</keyword>
<protein>
    <submittedName>
        <fullName evidence="2">Uncharacterized protein</fullName>
    </submittedName>
</protein>
<feature type="compositionally biased region" description="Acidic residues" evidence="1">
    <location>
        <begin position="65"/>
        <end position="83"/>
    </location>
</feature>
<feature type="region of interest" description="Disordered" evidence="1">
    <location>
        <begin position="33"/>
        <end position="102"/>
    </location>
</feature>
<sequence length="102" mass="11167">MGTETKPQSSEVGGEARPTALEEVELVRKELFGLRREFDDKSENEDSVDKSEDDESEDKGSVDKSEDEDSVDKSEDDESEDDDCVVKSEVFAGSAASPLSQT</sequence>
<evidence type="ECO:0000313" key="2">
    <source>
        <dbReference type="EMBL" id="KAF3065416.1"/>
    </source>
</evidence>
<dbReference type="Proteomes" id="UP000801864">
    <property type="component" value="Unassembled WGS sequence"/>
</dbReference>
<accession>A0A9P5CB89</accession>
<dbReference type="AlphaFoldDB" id="A0A9P5CB89"/>
<comment type="caution">
    <text evidence="2">The sequence shown here is derived from an EMBL/GenBank/DDBJ whole genome shotgun (WGS) entry which is preliminary data.</text>
</comment>
<dbReference type="EMBL" id="QLNT01000018">
    <property type="protein sequence ID" value="KAF3065416.1"/>
    <property type="molecule type" value="Genomic_DNA"/>
</dbReference>
<reference evidence="2 3" key="1">
    <citation type="submission" date="2018-06" db="EMBL/GenBank/DDBJ databases">
        <title>Genome analysis of cellulolytic fungus Trichoderma lentiforme CFAM-422.</title>
        <authorList>
            <person name="Steindorff A.S."/>
            <person name="Formighieri E.F."/>
            <person name="Midorikawa G.E.O."/>
            <person name="Tamietti M.S."/>
            <person name="Ramos E.Z."/>
            <person name="Silva A.S."/>
            <person name="Bon E.P.S."/>
            <person name="Mendes T.D."/>
            <person name="Damaso M.C.T."/>
            <person name="Favaro L.C.L."/>
        </authorList>
    </citation>
    <scope>NUCLEOTIDE SEQUENCE [LARGE SCALE GENOMIC DNA]</scope>
    <source>
        <strain evidence="2 3">CFAM-422</strain>
    </source>
</reference>
<feature type="compositionally biased region" description="Acidic residues" evidence="1">
    <location>
        <begin position="42"/>
        <end position="57"/>
    </location>
</feature>